<keyword evidence="5" id="KW-0560">Oxidoreductase</keyword>
<comment type="cofactor">
    <cofactor evidence="1">
        <name>FAD</name>
        <dbReference type="ChEBI" id="CHEBI:57692"/>
    </cofactor>
</comment>
<dbReference type="Gene3D" id="3.50.50.100">
    <property type="match status" value="1"/>
</dbReference>
<dbReference type="OrthoDB" id="9781621at2"/>
<feature type="domain" description="FAD/NAD(P)-binding" evidence="6">
    <location>
        <begin position="3"/>
        <end position="316"/>
    </location>
</feature>
<dbReference type="AlphaFoldDB" id="A0A1C4H485"/>
<evidence type="ECO:0000259" key="6">
    <source>
        <dbReference type="Pfam" id="PF07992"/>
    </source>
</evidence>
<dbReference type="EMBL" id="FMBL01000001">
    <property type="protein sequence ID" value="SCC79448.1"/>
    <property type="molecule type" value="Genomic_DNA"/>
</dbReference>
<evidence type="ECO:0000313" key="7">
    <source>
        <dbReference type="EMBL" id="SCC79448.1"/>
    </source>
</evidence>
<evidence type="ECO:0000256" key="3">
    <source>
        <dbReference type="ARBA" id="ARBA00022630"/>
    </source>
</evidence>
<dbReference type="SUPFAM" id="SSF51905">
    <property type="entry name" value="FAD/NAD(P)-binding domain"/>
    <property type="match status" value="2"/>
</dbReference>
<proteinExistence type="inferred from homology"/>
<keyword evidence="3" id="KW-0285">Flavoprotein</keyword>
<dbReference type="InterPro" id="IPR051169">
    <property type="entry name" value="NADH-Q_oxidoreductase"/>
</dbReference>
<evidence type="ECO:0000256" key="4">
    <source>
        <dbReference type="ARBA" id="ARBA00022827"/>
    </source>
</evidence>
<comment type="similarity">
    <text evidence="2">Belongs to the NADH dehydrogenase family.</text>
</comment>
<evidence type="ECO:0000256" key="2">
    <source>
        <dbReference type="ARBA" id="ARBA00005272"/>
    </source>
</evidence>
<dbReference type="STRING" id="1505727.GA0061077_0731"/>
<dbReference type="RefSeq" id="WP_091847502.1">
    <property type="nucleotide sequence ID" value="NZ_FMBL01000001.1"/>
</dbReference>
<name>A0A1C4H485_9BIFI</name>
<dbReference type="Proteomes" id="UP000242610">
    <property type="component" value="Unassembled WGS sequence"/>
</dbReference>
<gene>
    <name evidence="7" type="ORF">GA0061077_0731</name>
</gene>
<dbReference type="Pfam" id="PF07992">
    <property type="entry name" value="Pyr_redox_2"/>
    <property type="match status" value="1"/>
</dbReference>
<organism evidence="7 8">
    <name type="scientific">Bifidobacterium commune</name>
    <dbReference type="NCBI Taxonomy" id="1505727"/>
    <lineage>
        <taxon>Bacteria</taxon>
        <taxon>Bacillati</taxon>
        <taxon>Actinomycetota</taxon>
        <taxon>Actinomycetes</taxon>
        <taxon>Bifidobacteriales</taxon>
        <taxon>Bifidobacteriaceae</taxon>
        <taxon>Bifidobacterium</taxon>
    </lineage>
</organism>
<dbReference type="InterPro" id="IPR036188">
    <property type="entry name" value="FAD/NAD-bd_sf"/>
</dbReference>
<evidence type="ECO:0000313" key="8">
    <source>
        <dbReference type="Proteomes" id="UP000242610"/>
    </source>
</evidence>
<accession>A0A1C4H485</accession>
<dbReference type="GO" id="GO:0019646">
    <property type="term" value="P:aerobic electron transport chain"/>
    <property type="evidence" value="ECO:0007669"/>
    <property type="project" value="TreeGrafter"/>
</dbReference>
<evidence type="ECO:0000256" key="5">
    <source>
        <dbReference type="ARBA" id="ARBA00023002"/>
    </source>
</evidence>
<keyword evidence="8" id="KW-1185">Reference proteome</keyword>
<sequence length="393" mass="43028">MKKIVVLGAGYAGMRVVKKLANAKVDVQIVLINKNSYHYQSTQLHEIAAGTKEPADITFDVAKVFAKKKNVQVVIDEVTRVDQDAKSVELKNSEPISYDYLVNALGFESETFGIKGAEENGWSLVDIDTALAARKHLEDTLKRYRSSHDENDLKIVVCGAGFTSIEYLGELVYRLPDLAKEYGFPLESVKIDCIEAGPKILGMFDPKLADWGVKYLESKGVIFHTSTPITEVKPNAVMSNDTAFPANTIIWTTGVHGSHVIEDSGYEQKRNRVVVKEDLRVKGQPDQFMIGDVSAVPDPVSGRLYPTTAQISIAQADCAAENLIALLNGGTTKKFVFKSLGTVCSLGPKTGIAAIDMMGHWKLKGWLAAVSKKMISDRSTLELADIRTMLGTD</sequence>
<keyword evidence="4" id="KW-0274">FAD</keyword>
<dbReference type="GO" id="GO:0003955">
    <property type="term" value="F:NAD(P)H dehydrogenase (quinone) activity"/>
    <property type="evidence" value="ECO:0007669"/>
    <property type="project" value="TreeGrafter"/>
</dbReference>
<protein>
    <submittedName>
        <fullName evidence="7">NADH dehydrogenase</fullName>
    </submittedName>
</protein>
<evidence type="ECO:0000256" key="1">
    <source>
        <dbReference type="ARBA" id="ARBA00001974"/>
    </source>
</evidence>
<dbReference type="InterPro" id="IPR023753">
    <property type="entry name" value="FAD/NAD-binding_dom"/>
</dbReference>
<dbReference type="PANTHER" id="PTHR42913">
    <property type="entry name" value="APOPTOSIS-INDUCING FACTOR 1"/>
    <property type="match status" value="1"/>
</dbReference>
<reference evidence="8" key="1">
    <citation type="submission" date="2016-08" db="EMBL/GenBank/DDBJ databases">
        <authorList>
            <person name="Varghese N."/>
            <person name="Submissions Spin"/>
        </authorList>
    </citation>
    <scope>NUCLEOTIDE SEQUENCE [LARGE SCALE GENOMIC DNA]</scope>
    <source>
        <strain evidence="8">R-52791</strain>
    </source>
</reference>
<dbReference type="PANTHER" id="PTHR42913:SF3">
    <property type="entry name" value="64 KDA MITOCHONDRIAL NADH DEHYDROGENASE (EUROFUNG)"/>
    <property type="match status" value="1"/>
</dbReference>